<organism>
    <name type="scientific">Serpula lacrymans var. lacrymans (strain S7.9)</name>
    <name type="common">Dry rot fungus</name>
    <dbReference type="NCBI Taxonomy" id="578457"/>
    <lineage>
        <taxon>Eukaryota</taxon>
        <taxon>Fungi</taxon>
        <taxon>Dikarya</taxon>
        <taxon>Basidiomycota</taxon>
        <taxon>Agaricomycotina</taxon>
        <taxon>Agaricomycetes</taxon>
        <taxon>Agaricomycetidae</taxon>
        <taxon>Boletales</taxon>
        <taxon>Coniophorineae</taxon>
        <taxon>Serpulaceae</taxon>
        <taxon>Serpula</taxon>
    </lineage>
</organism>
<feature type="region of interest" description="Disordered" evidence="1">
    <location>
        <begin position="24"/>
        <end position="62"/>
    </location>
</feature>
<sequence>MDDIWLSLVRDVLNEHVDVMCGGVNSGEGNEAGRRPDKLGGIMDGRSEEDCLNGGSCEEEGS</sequence>
<gene>
    <name evidence="2" type="ORF">SERLADRAFT_387707</name>
</gene>
<evidence type="ECO:0000313" key="2">
    <source>
        <dbReference type="EMBL" id="EGO25564.1"/>
    </source>
</evidence>
<dbReference type="RefSeq" id="XP_007317686.1">
    <property type="nucleotide sequence ID" value="XM_007317624.1"/>
</dbReference>
<dbReference type="Proteomes" id="UP000008064">
    <property type="component" value="Unassembled WGS sequence"/>
</dbReference>
<evidence type="ECO:0000256" key="1">
    <source>
        <dbReference type="SAM" id="MobiDB-lite"/>
    </source>
</evidence>
<dbReference type="HOGENOM" id="CLU_2905573_0_0_1"/>
<accession>F8NT91</accession>
<proteinExistence type="predicted"/>
<dbReference type="KEGG" id="sla:SERLADRAFT_387707"/>
<protein>
    <submittedName>
        <fullName evidence="2">Uncharacterized protein</fullName>
    </submittedName>
</protein>
<dbReference type="AlphaFoldDB" id="F8NT91"/>
<dbReference type="EMBL" id="GL945433">
    <property type="protein sequence ID" value="EGO25564.1"/>
    <property type="molecule type" value="Genomic_DNA"/>
</dbReference>
<dbReference type="GeneID" id="18811285"/>
<name>F8NT91_SERL9</name>
<reference evidence="2" key="1">
    <citation type="submission" date="2011-04" db="EMBL/GenBank/DDBJ databases">
        <title>Evolution of plant cell wall degrading machinery underlies the functional diversity of forest fungi.</title>
        <authorList>
            <consortium name="US DOE Joint Genome Institute (JGI-PGF)"/>
            <person name="Eastwood D.C."/>
            <person name="Floudas D."/>
            <person name="Binder M."/>
            <person name="Majcherczyk A."/>
            <person name="Schneider P."/>
            <person name="Aerts A."/>
            <person name="Asiegbu F.O."/>
            <person name="Baker S.E."/>
            <person name="Barry K."/>
            <person name="Bendiksby M."/>
            <person name="Blumentritt M."/>
            <person name="Coutinho P.M."/>
            <person name="Cullen D."/>
            <person name="Cullen D."/>
            <person name="Gathman A."/>
            <person name="Goodell B."/>
            <person name="Henrissat B."/>
            <person name="Ihrmark K."/>
            <person name="Kauserud H."/>
            <person name="Kohler A."/>
            <person name="LaButti K."/>
            <person name="Lapidus A."/>
            <person name="Lavin J.L."/>
            <person name="Lee Y.-H."/>
            <person name="Lindquist E."/>
            <person name="Lilly W."/>
            <person name="Lucas S."/>
            <person name="Morin E."/>
            <person name="Murat C."/>
            <person name="Oguiza J.A."/>
            <person name="Park J."/>
            <person name="Pisabarro A.G."/>
            <person name="Riley R."/>
            <person name="Rosling A."/>
            <person name="Salamov A."/>
            <person name="Schmidt O."/>
            <person name="Schmutz J."/>
            <person name="Skrede I."/>
            <person name="Stenlid J."/>
            <person name="Wiebenga A."/>
            <person name="Xie X."/>
            <person name="Kues U."/>
            <person name="Hibbett D.S."/>
            <person name="Hoffmeister D."/>
            <person name="Hogberg N."/>
            <person name="Martin F."/>
            <person name="Grigoriev I.V."/>
            <person name="Watkinson S.C."/>
        </authorList>
    </citation>
    <scope>NUCLEOTIDE SEQUENCE</scope>
    <source>
        <strain evidence="2">S7.9</strain>
    </source>
</reference>